<dbReference type="GO" id="GO:0008234">
    <property type="term" value="F:cysteine-type peptidase activity"/>
    <property type="evidence" value="ECO:0007669"/>
    <property type="project" value="InterPro"/>
</dbReference>
<name>A0A8S9QQ34_BRACR</name>
<comment type="similarity">
    <text evidence="1">Belongs to the peptidase C48 family.</text>
</comment>
<dbReference type="Pfam" id="PF02902">
    <property type="entry name" value="Peptidase_C48"/>
    <property type="match status" value="1"/>
</dbReference>
<feature type="domain" description="Ubiquitin-like protease family profile" evidence="5">
    <location>
        <begin position="1"/>
        <end position="82"/>
    </location>
</feature>
<evidence type="ECO:0000313" key="7">
    <source>
        <dbReference type="Proteomes" id="UP000712600"/>
    </source>
</evidence>
<protein>
    <recommendedName>
        <fullName evidence="5">Ubiquitin-like protease family profile domain-containing protein</fullName>
    </recommendedName>
</protein>
<proteinExistence type="inferred from homology"/>
<evidence type="ECO:0000256" key="4">
    <source>
        <dbReference type="SAM" id="Coils"/>
    </source>
</evidence>
<comment type="caution">
    <text evidence="6">The sequence shown here is derived from an EMBL/GenBank/DDBJ whole genome shotgun (WGS) entry which is preliminary data.</text>
</comment>
<keyword evidence="2" id="KW-0645">Protease</keyword>
<accession>A0A8S9QQ34</accession>
<evidence type="ECO:0000256" key="2">
    <source>
        <dbReference type="ARBA" id="ARBA00022670"/>
    </source>
</evidence>
<dbReference type="SUPFAM" id="SSF54001">
    <property type="entry name" value="Cysteine proteinases"/>
    <property type="match status" value="1"/>
</dbReference>
<feature type="non-terminal residue" evidence="6">
    <location>
        <position position="1"/>
    </location>
</feature>
<evidence type="ECO:0000313" key="6">
    <source>
        <dbReference type="EMBL" id="KAF3540818.1"/>
    </source>
</evidence>
<feature type="coiled-coil region" evidence="4">
    <location>
        <begin position="137"/>
        <end position="164"/>
    </location>
</feature>
<organism evidence="6 7">
    <name type="scientific">Brassica cretica</name>
    <name type="common">Mustard</name>
    <dbReference type="NCBI Taxonomy" id="69181"/>
    <lineage>
        <taxon>Eukaryota</taxon>
        <taxon>Viridiplantae</taxon>
        <taxon>Streptophyta</taxon>
        <taxon>Embryophyta</taxon>
        <taxon>Tracheophyta</taxon>
        <taxon>Spermatophyta</taxon>
        <taxon>Magnoliopsida</taxon>
        <taxon>eudicotyledons</taxon>
        <taxon>Gunneridae</taxon>
        <taxon>Pentapetalae</taxon>
        <taxon>rosids</taxon>
        <taxon>malvids</taxon>
        <taxon>Brassicales</taxon>
        <taxon>Brassicaceae</taxon>
        <taxon>Brassiceae</taxon>
        <taxon>Brassica</taxon>
    </lineage>
</organism>
<dbReference type="Gene3D" id="3.40.395.10">
    <property type="entry name" value="Adenoviral Proteinase, Chain A"/>
    <property type="match status" value="1"/>
</dbReference>
<dbReference type="Proteomes" id="UP000712600">
    <property type="component" value="Unassembled WGS sequence"/>
</dbReference>
<dbReference type="EMBL" id="QGKX02001290">
    <property type="protein sequence ID" value="KAF3540818.1"/>
    <property type="molecule type" value="Genomic_DNA"/>
</dbReference>
<keyword evidence="4" id="KW-0175">Coiled coil</keyword>
<sequence>MIPRIVKAVAPPESKKQLLLSPYSIVDVPMKSRLNKSCADCGVYALKHLECLLLGLDLSLVDDEIMQGCRQKIALDICEATQDPMLIQLMAEHVPSDMRLLMTEPTCSTGLIVEEIEDFQELFDVLLIDNSQFQNSLTACETMLKRQESRIEEMEDVIGRSEEKTIECIREL</sequence>
<dbReference type="AlphaFoldDB" id="A0A8S9QQ34"/>
<dbReference type="InterPro" id="IPR003653">
    <property type="entry name" value="Peptidase_C48_C"/>
</dbReference>
<evidence type="ECO:0000256" key="3">
    <source>
        <dbReference type="ARBA" id="ARBA00022801"/>
    </source>
</evidence>
<reference evidence="6" key="1">
    <citation type="submission" date="2019-12" db="EMBL/GenBank/DDBJ databases">
        <title>Genome sequencing and annotation of Brassica cretica.</title>
        <authorList>
            <person name="Studholme D.J."/>
            <person name="Sarris P."/>
        </authorList>
    </citation>
    <scope>NUCLEOTIDE SEQUENCE</scope>
    <source>
        <strain evidence="6">PFS-109/04</strain>
        <tissue evidence="6">Leaf</tissue>
    </source>
</reference>
<dbReference type="GO" id="GO:0006508">
    <property type="term" value="P:proteolysis"/>
    <property type="evidence" value="ECO:0007669"/>
    <property type="project" value="UniProtKB-KW"/>
</dbReference>
<evidence type="ECO:0000259" key="5">
    <source>
        <dbReference type="Pfam" id="PF02902"/>
    </source>
</evidence>
<gene>
    <name evidence="6" type="ORF">F2Q69_00021915</name>
</gene>
<evidence type="ECO:0000256" key="1">
    <source>
        <dbReference type="ARBA" id="ARBA00005234"/>
    </source>
</evidence>
<dbReference type="InterPro" id="IPR038765">
    <property type="entry name" value="Papain-like_cys_pep_sf"/>
</dbReference>
<keyword evidence="3" id="KW-0378">Hydrolase</keyword>